<dbReference type="AlphaFoldDB" id="A0A1T5L4C8"/>
<gene>
    <name evidence="2" type="ORF">SAMN04324258_2826</name>
</gene>
<proteinExistence type="predicted"/>
<dbReference type="OrthoDB" id="8452484at2"/>
<evidence type="ECO:0000256" key="1">
    <source>
        <dbReference type="SAM" id="MobiDB-lite"/>
    </source>
</evidence>
<evidence type="ECO:0000313" key="3">
    <source>
        <dbReference type="Proteomes" id="UP000189777"/>
    </source>
</evidence>
<reference evidence="2 3" key="1">
    <citation type="submission" date="2017-02" db="EMBL/GenBank/DDBJ databases">
        <authorList>
            <person name="Peterson S.W."/>
        </authorList>
    </citation>
    <scope>NUCLEOTIDE SEQUENCE [LARGE SCALE GENOMIC DNA]</scope>
    <source>
        <strain evidence="2 3">DSM 21481</strain>
    </source>
</reference>
<sequence length="259" mass="27558">MGQVRTDVVDGCGVVTLDNPQALNAWSQDMQRAVGRAVATFAEDPAVRSIVLTGAGDRAFCSGQDLKELAGFGVDDVETWLDTFADVYETILSCPKPVVAALNGVAAGSGYQLSLLCDLRVAHDGVRMGQPEVKSGIPSITGMYLTWQSLGHAKTAELMLTGRLLDAQEAHTLGLITEIVPARQVLDRARERAAELAAQPTHAFKLTKQHLFETLRPGLRAAFAAALEIDRAAYAEGEPQGTAQKFLSRGRDAATAPAS</sequence>
<dbReference type="STRING" id="526729.SAMN04324258_2826"/>
<feature type="region of interest" description="Disordered" evidence="1">
    <location>
        <begin position="240"/>
        <end position="259"/>
    </location>
</feature>
<evidence type="ECO:0000313" key="2">
    <source>
        <dbReference type="EMBL" id="SKC70831.1"/>
    </source>
</evidence>
<dbReference type="PANTHER" id="PTHR11941">
    <property type="entry name" value="ENOYL-COA HYDRATASE-RELATED"/>
    <property type="match status" value="1"/>
</dbReference>
<dbReference type="RefSeq" id="WP_079575133.1">
    <property type="nucleotide sequence ID" value="NZ_FUZQ01000005.1"/>
</dbReference>
<accession>A0A1T5L4C8</accession>
<dbReference type="PANTHER" id="PTHR11941:SF54">
    <property type="entry name" value="ENOYL-COA HYDRATASE, MITOCHONDRIAL"/>
    <property type="match status" value="1"/>
</dbReference>
<dbReference type="GO" id="GO:0006635">
    <property type="term" value="P:fatty acid beta-oxidation"/>
    <property type="evidence" value="ECO:0007669"/>
    <property type="project" value="TreeGrafter"/>
</dbReference>
<dbReference type="Pfam" id="PF00378">
    <property type="entry name" value="ECH_1"/>
    <property type="match status" value="1"/>
</dbReference>
<name>A0A1T5L4C8_9MICO</name>
<dbReference type="SUPFAM" id="SSF52096">
    <property type="entry name" value="ClpP/crotonase"/>
    <property type="match status" value="1"/>
</dbReference>
<dbReference type="Proteomes" id="UP000189777">
    <property type="component" value="Unassembled WGS sequence"/>
</dbReference>
<organism evidence="2 3">
    <name type="scientific">Krasilnikoviella flava</name>
    <dbReference type="NCBI Taxonomy" id="526729"/>
    <lineage>
        <taxon>Bacteria</taxon>
        <taxon>Bacillati</taxon>
        <taxon>Actinomycetota</taxon>
        <taxon>Actinomycetes</taxon>
        <taxon>Micrococcales</taxon>
        <taxon>Promicromonosporaceae</taxon>
        <taxon>Krasilnikoviella</taxon>
    </lineage>
</organism>
<dbReference type="InterPro" id="IPR029045">
    <property type="entry name" value="ClpP/crotonase-like_dom_sf"/>
</dbReference>
<dbReference type="EMBL" id="FUZQ01000005">
    <property type="protein sequence ID" value="SKC70831.1"/>
    <property type="molecule type" value="Genomic_DNA"/>
</dbReference>
<dbReference type="GO" id="GO:0003824">
    <property type="term" value="F:catalytic activity"/>
    <property type="evidence" value="ECO:0007669"/>
    <property type="project" value="UniProtKB-ARBA"/>
</dbReference>
<dbReference type="Gene3D" id="3.90.226.10">
    <property type="entry name" value="2-enoyl-CoA Hydratase, Chain A, domain 1"/>
    <property type="match status" value="1"/>
</dbReference>
<protein>
    <submittedName>
        <fullName evidence="2">Enoyl-CoA hydratase/carnithine racemase</fullName>
    </submittedName>
</protein>
<dbReference type="CDD" id="cd06558">
    <property type="entry name" value="crotonase-like"/>
    <property type="match status" value="1"/>
</dbReference>
<keyword evidence="3" id="KW-1185">Reference proteome</keyword>
<dbReference type="InterPro" id="IPR001753">
    <property type="entry name" value="Enoyl-CoA_hydra/iso"/>
</dbReference>